<organism evidence="1 2">
    <name type="scientific">Apilactobacillus timberlakei</name>
    <dbReference type="NCBI Taxonomy" id="2008380"/>
    <lineage>
        <taxon>Bacteria</taxon>
        <taxon>Bacillati</taxon>
        <taxon>Bacillota</taxon>
        <taxon>Bacilli</taxon>
        <taxon>Lactobacillales</taxon>
        <taxon>Lactobacillaceae</taxon>
        <taxon>Apilactobacillus</taxon>
    </lineage>
</organism>
<gene>
    <name evidence="1" type="ORF">DY048_01055</name>
</gene>
<protein>
    <submittedName>
        <fullName evidence="1">Uncharacterized protein</fullName>
    </submittedName>
</protein>
<dbReference type="Proteomes" id="UP000767392">
    <property type="component" value="Unassembled WGS sequence"/>
</dbReference>
<evidence type="ECO:0000313" key="2">
    <source>
        <dbReference type="Proteomes" id="UP000767392"/>
    </source>
</evidence>
<accession>A0ABY2YVT3</accession>
<evidence type="ECO:0000313" key="1">
    <source>
        <dbReference type="EMBL" id="TPR16079.1"/>
    </source>
</evidence>
<comment type="caution">
    <text evidence="1">The sequence shown here is derived from an EMBL/GenBank/DDBJ whole genome shotgun (WGS) entry which is preliminary data.</text>
</comment>
<proteinExistence type="predicted"/>
<dbReference type="EMBL" id="QUAM01000001">
    <property type="protein sequence ID" value="TPR16079.1"/>
    <property type="molecule type" value="Genomic_DNA"/>
</dbReference>
<keyword evidence="2" id="KW-1185">Reference proteome</keyword>
<sequence length="59" mass="6869">MMETNKWLDQEINALKTDETSFKLISILEGTKSLAAEQTKRLQQAQDELDGRTWSPDKW</sequence>
<reference evidence="1 2" key="1">
    <citation type="submission" date="2018-08" db="EMBL/GenBank/DDBJ databases">
        <title>Comparative genomics of wild bee and flower associated Lactobacillus reveals potential adaptation to the bee host.</title>
        <authorList>
            <person name="Vuong H.Q."/>
            <person name="Mcfrederick Q.S."/>
        </authorList>
    </citation>
    <scope>NUCLEOTIDE SEQUENCE [LARGE SCALE GENOMIC DNA]</scope>
    <source>
        <strain evidence="1 2">HV_04</strain>
    </source>
</reference>
<name>A0ABY2YVT3_9LACO</name>